<dbReference type="SUPFAM" id="SSF46894">
    <property type="entry name" value="C-terminal effector domain of the bipartite response regulators"/>
    <property type="match status" value="1"/>
</dbReference>
<feature type="domain" description="HTH luxR-type" evidence="1">
    <location>
        <begin position="263"/>
        <end position="320"/>
    </location>
</feature>
<evidence type="ECO:0000313" key="2">
    <source>
        <dbReference type="EMBL" id="GAA1959391.1"/>
    </source>
</evidence>
<gene>
    <name evidence="2" type="ORF">GCM10009776_22380</name>
</gene>
<keyword evidence="3" id="KW-1185">Reference proteome</keyword>
<protein>
    <submittedName>
        <fullName evidence="2">LuxR family transcriptional regulator</fullName>
    </submittedName>
</protein>
<dbReference type="InterPro" id="IPR051797">
    <property type="entry name" value="TrmB-like"/>
</dbReference>
<reference evidence="3" key="1">
    <citation type="journal article" date="2019" name="Int. J. Syst. Evol. Microbiol.">
        <title>The Global Catalogue of Microorganisms (GCM) 10K type strain sequencing project: providing services to taxonomists for standard genome sequencing and annotation.</title>
        <authorList>
            <consortium name="The Broad Institute Genomics Platform"/>
            <consortium name="The Broad Institute Genome Sequencing Center for Infectious Disease"/>
            <person name="Wu L."/>
            <person name="Ma J."/>
        </authorList>
    </citation>
    <scope>NUCLEOTIDE SEQUENCE [LARGE SCALE GENOMIC DNA]</scope>
    <source>
        <strain evidence="3">JCM 14901</strain>
    </source>
</reference>
<dbReference type="SUPFAM" id="SSF46785">
    <property type="entry name" value="Winged helix' DNA-binding domain"/>
    <property type="match status" value="1"/>
</dbReference>
<dbReference type="PANTHER" id="PTHR34293">
    <property type="entry name" value="HTH-TYPE TRANSCRIPTIONAL REGULATOR TRMBL2"/>
    <property type="match status" value="1"/>
</dbReference>
<dbReference type="PANTHER" id="PTHR34293:SF1">
    <property type="entry name" value="HTH-TYPE TRANSCRIPTIONAL REGULATOR TRMBL2"/>
    <property type="match status" value="1"/>
</dbReference>
<comment type="caution">
    <text evidence="2">The sequence shown here is derived from an EMBL/GenBank/DDBJ whole genome shotgun (WGS) entry which is preliminary data.</text>
</comment>
<dbReference type="InterPro" id="IPR016032">
    <property type="entry name" value="Sig_transdc_resp-reg_C-effctor"/>
</dbReference>
<dbReference type="Proteomes" id="UP001499933">
    <property type="component" value="Unassembled WGS sequence"/>
</dbReference>
<dbReference type="InterPro" id="IPR036390">
    <property type="entry name" value="WH_DNA-bd_sf"/>
</dbReference>
<dbReference type="InterPro" id="IPR036388">
    <property type="entry name" value="WH-like_DNA-bd_sf"/>
</dbReference>
<proteinExistence type="predicted"/>
<accession>A0ABP5C825</accession>
<evidence type="ECO:0000313" key="3">
    <source>
        <dbReference type="Proteomes" id="UP001499933"/>
    </source>
</evidence>
<evidence type="ECO:0000259" key="1">
    <source>
        <dbReference type="SMART" id="SM00421"/>
    </source>
</evidence>
<dbReference type="InterPro" id="IPR000792">
    <property type="entry name" value="Tscrpt_reg_LuxR_C"/>
</dbReference>
<dbReference type="Gene3D" id="1.10.10.10">
    <property type="entry name" value="Winged helix-like DNA-binding domain superfamily/Winged helix DNA-binding domain"/>
    <property type="match status" value="2"/>
</dbReference>
<dbReference type="SMART" id="SM00421">
    <property type="entry name" value="HTH_LUXR"/>
    <property type="match status" value="1"/>
</dbReference>
<dbReference type="EMBL" id="BAAAOG010000003">
    <property type="protein sequence ID" value="GAA1959391.1"/>
    <property type="molecule type" value="Genomic_DNA"/>
</dbReference>
<name>A0ABP5C825_9MICO</name>
<organism evidence="2 3">
    <name type="scientific">Microbacterium deminutum</name>
    <dbReference type="NCBI Taxonomy" id="344164"/>
    <lineage>
        <taxon>Bacteria</taxon>
        <taxon>Bacillati</taxon>
        <taxon>Actinomycetota</taxon>
        <taxon>Actinomycetes</taxon>
        <taxon>Micrococcales</taxon>
        <taxon>Microbacteriaceae</taxon>
        <taxon>Microbacterium</taxon>
    </lineage>
</organism>
<sequence>MAERSGVLEALGLDDAHTAVYRSVLGVPAASAKEVASAVGMPVARVRAIIDELELLGLLARQASPSGRVVASPPAIALKPLLLERERGLTRAHEALLDLSELYRQSAEQRNAADVVDVILGVEAVRQRVAQLQAAATREVRVLVLSDVAFMTSDENVEEDRAVARGVRYRVIVESAVLERPGFVAAAREAAHSGEQVRVLSALPTRLFIGDDDMALLPMRSRGEGRSAGALLVNPGGLLDLVIAIFEEYWSSATDFLSDGASVDGPDRLDRDLLKLLLLGLTDAVVGSQLGISVRTVQRRIAELMTRAGVTTRIQLGAEAVRREWV</sequence>